<protein>
    <submittedName>
        <fullName evidence="4">DUF4426 domain-containing protein</fullName>
    </submittedName>
    <submittedName>
        <fullName evidence="3">Uncharacterized protein DUF4426</fullName>
    </submittedName>
</protein>
<feature type="domain" description="DUF4426" evidence="2">
    <location>
        <begin position="37"/>
        <end position="155"/>
    </location>
</feature>
<evidence type="ECO:0000256" key="1">
    <source>
        <dbReference type="SAM" id="SignalP"/>
    </source>
</evidence>
<name>A0A327WU68_9GAMM</name>
<keyword evidence="6" id="KW-1185">Reference proteome</keyword>
<dbReference type="AlphaFoldDB" id="A0A327WU68"/>
<dbReference type="Pfam" id="PF14467">
    <property type="entry name" value="DUF4426"/>
    <property type="match status" value="1"/>
</dbReference>
<organism evidence="3 5">
    <name type="scientific">Aliidiomarina maris</name>
    <dbReference type="NCBI Taxonomy" id="531312"/>
    <lineage>
        <taxon>Bacteria</taxon>
        <taxon>Pseudomonadati</taxon>
        <taxon>Pseudomonadota</taxon>
        <taxon>Gammaproteobacteria</taxon>
        <taxon>Alteromonadales</taxon>
        <taxon>Idiomarinaceae</taxon>
        <taxon>Aliidiomarina</taxon>
    </lineage>
</organism>
<dbReference type="EMBL" id="PIPK01000012">
    <property type="protein sequence ID" value="RUO21071.1"/>
    <property type="molecule type" value="Genomic_DNA"/>
</dbReference>
<sequence>MNATNNLLLKLVIALGVWLPSLLMTSALANDDGQTFERLGNWEVHYSAFPSTFVLPEVAGLYNITRSNARGIINISVLDATSDERPALRVNVSGYALNELGQRRDLTFRRHVDGEAIYYITQVPHGREETLRFFIDVRDGTDAQQLRFQHTFYRD</sequence>
<reference evidence="3 5" key="2">
    <citation type="submission" date="2018-06" db="EMBL/GenBank/DDBJ databases">
        <title>Genomic Encyclopedia of Type Strains, Phase III (KMG-III): the genomes of soil and plant-associated and newly described type strains.</title>
        <authorList>
            <person name="Whitman W."/>
        </authorList>
    </citation>
    <scope>NUCLEOTIDE SEQUENCE [LARGE SCALE GENOMIC DNA]</scope>
    <source>
        <strain evidence="3 5">CGMCC 1.15366</strain>
    </source>
</reference>
<dbReference type="InterPro" id="IPR025218">
    <property type="entry name" value="DUF4426"/>
</dbReference>
<dbReference type="Gene3D" id="2.60.40.3340">
    <property type="entry name" value="Domain of unknown function DUF4426"/>
    <property type="match status" value="1"/>
</dbReference>
<gene>
    <name evidence="3" type="ORF">B0I24_11116</name>
    <name evidence="4" type="ORF">CWE07_11925</name>
</gene>
<comment type="caution">
    <text evidence="3">The sequence shown here is derived from an EMBL/GenBank/DDBJ whole genome shotgun (WGS) entry which is preliminary data.</text>
</comment>
<reference evidence="4 6" key="1">
    <citation type="journal article" date="2018" name="Front. Microbiol.">
        <title>Genome-Based Analysis Reveals the Taxonomy and Diversity of the Family Idiomarinaceae.</title>
        <authorList>
            <person name="Liu Y."/>
            <person name="Lai Q."/>
            <person name="Shao Z."/>
        </authorList>
    </citation>
    <scope>NUCLEOTIDE SEQUENCE [LARGE SCALE GENOMIC DNA]</scope>
    <source>
        <strain evidence="4 6">CF12-14</strain>
    </source>
</reference>
<dbReference type="Proteomes" id="UP000249203">
    <property type="component" value="Unassembled WGS sequence"/>
</dbReference>
<evidence type="ECO:0000313" key="5">
    <source>
        <dbReference type="Proteomes" id="UP000249203"/>
    </source>
</evidence>
<accession>A0A327WU68</accession>
<dbReference type="Proteomes" id="UP000287865">
    <property type="component" value="Unassembled WGS sequence"/>
</dbReference>
<keyword evidence="1" id="KW-0732">Signal</keyword>
<dbReference type="RefSeq" id="WP_111569950.1">
    <property type="nucleotide sequence ID" value="NZ_PIPK01000012.1"/>
</dbReference>
<feature type="signal peptide" evidence="1">
    <location>
        <begin position="1"/>
        <end position="29"/>
    </location>
</feature>
<evidence type="ECO:0000313" key="4">
    <source>
        <dbReference type="EMBL" id="RUO21071.1"/>
    </source>
</evidence>
<evidence type="ECO:0000259" key="2">
    <source>
        <dbReference type="Pfam" id="PF14467"/>
    </source>
</evidence>
<proteinExistence type="predicted"/>
<dbReference type="EMBL" id="QLMD01000011">
    <property type="protein sequence ID" value="RAJ95231.1"/>
    <property type="molecule type" value="Genomic_DNA"/>
</dbReference>
<feature type="chain" id="PRO_5016345363" evidence="1">
    <location>
        <begin position="30"/>
        <end position="155"/>
    </location>
</feature>
<dbReference type="OrthoDB" id="8563353at2"/>
<evidence type="ECO:0000313" key="6">
    <source>
        <dbReference type="Proteomes" id="UP000287865"/>
    </source>
</evidence>
<evidence type="ECO:0000313" key="3">
    <source>
        <dbReference type="EMBL" id="RAJ95231.1"/>
    </source>
</evidence>